<feature type="region of interest" description="Disordered" evidence="4">
    <location>
        <begin position="229"/>
        <end position="271"/>
    </location>
</feature>
<gene>
    <name evidence="6" type="ORF">KGQ19_43425</name>
</gene>
<dbReference type="EMBL" id="JAAFYZ010000280">
    <property type="protein sequence ID" value="MBS2553726.1"/>
    <property type="molecule type" value="Genomic_DNA"/>
</dbReference>
<evidence type="ECO:0000313" key="6">
    <source>
        <dbReference type="EMBL" id="MBS2553726.1"/>
    </source>
</evidence>
<dbReference type="Pfam" id="PF00005">
    <property type="entry name" value="ABC_tran"/>
    <property type="match status" value="1"/>
</dbReference>
<keyword evidence="3 6" id="KW-0067">ATP-binding</keyword>
<dbReference type="InterPro" id="IPR003439">
    <property type="entry name" value="ABC_transporter-like_ATP-bd"/>
</dbReference>
<evidence type="ECO:0000256" key="2">
    <source>
        <dbReference type="ARBA" id="ARBA00022741"/>
    </source>
</evidence>
<dbReference type="InterPro" id="IPR015854">
    <property type="entry name" value="ABC_transpr_LolD-like"/>
</dbReference>
<reference evidence="6 7" key="1">
    <citation type="submission" date="2020-02" db="EMBL/GenBank/DDBJ databases">
        <title>Acidophilic actinobacteria isolated from forest soil.</title>
        <authorList>
            <person name="Golinska P."/>
        </authorList>
    </citation>
    <scope>NUCLEOTIDE SEQUENCE [LARGE SCALE GENOMIC DNA]</scope>
    <source>
        <strain evidence="6 7">NL8</strain>
    </source>
</reference>
<dbReference type="InterPro" id="IPR017911">
    <property type="entry name" value="MacB-like_ATP-bd"/>
</dbReference>
<proteinExistence type="predicted"/>
<dbReference type="RefSeq" id="WP_212020573.1">
    <property type="nucleotide sequence ID" value="NZ_JAAFYZ010000280.1"/>
</dbReference>
<evidence type="ECO:0000256" key="4">
    <source>
        <dbReference type="SAM" id="MobiDB-lite"/>
    </source>
</evidence>
<evidence type="ECO:0000259" key="5">
    <source>
        <dbReference type="PROSITE" id="PS50893"/>
    </source>
</evidence>
<keyword evidence="2" id="KW-0547">Nucleotide-binding</keyword>
<dbReference type="PROSITE" id="PS50893">
    <property type="entry name" value="ABC_TRANSPORTER_2"/>
    <property type="match status" value="1"/>
</dbReference>
<feature type="domain" description="ABC transporter" evidence="5">
    <location>
        <begin position="12"/>
        <end position="252"/>
    </location>
</feature>
<comment type="caution">
    <text evidence="6">The sequence shown here is derived from an EMBL/GenBank/DDBJ whole genome shotgun (WGS) entry which is preliminary data.</text>
</comment>
<dbReference type="InterPro" id="IPR027417">
    <property type="entry name" value="P-loop_NTPase"/>
</dbReference>
<sequence length="271" mass="27981">MTSTNAALPAALALTGVTLTYPDGDARLTALDQVSLTVAPAEFLAVVGPSGSGKSTLLAVAATLLTPDGGTVAIAGRDTAALTRAERTRLRRDRIGIVFQQANLIASLTAAEQLEAVGHLRGDRPGAARDRARNLLAAVGLDHAQQRRRPHQLSGGERQRVNIARALYAEPAVLLVDEPTSALDRERGAQVLALLAAVTGAHRTATVLVTHDTGLLGGVDRVLTMADGRLTDGRPADGPLTDGCPDQPSRTSRRASTAAWADATSGTASTA</sequence>
<feature type="compositionally biased region" description="Low complexity" evidence="4">
    <location>
        <begin position="254"/>
        <end position="271"/>
    </location>
</feature>
<dbReference type="PROSITE" id="PS00211">
    <property type="entry name" value="ABC_TRANSPORTER_1"/>
    <property type="match status" value="1"/>
</dbReference>
<dbReference type="SUPFAM" id="SSF52540">
    <property type="entry name" value="P-loop containing nucleoside triphosphate hydrolases"/>
    <property type="match status" value="1"/>
</dbReference>
<dbReference type="Proteomes" id="UP000730482">
    <property type="component" value="Unassembled WGS sequence"/>
</dbReference>
<keyword evidence="7" id="KW-1185">Reference proteome</keyword>
<dbReference type="GO" id="GO:0005524">
    <property type="term" value="F:ATP binding"/>
    <property type="evidence" value="ECO:0007669"/>
    <property type="project" value="UniProtKB-KW"/>
</dbReference>
<dbReference type="InterPro" id="IPR003593">
    <property type="entry name" value="AAA+_ATPase"/>
</dbReference>
<dbReference type="SMART" id="SM00382">
    <property type="entry name" value="AAA"/>
    <property type="match status" value="1"/>
</dbReference>
<accession>A0ABS5L5W0</accession>
<organism evidence="6 7">
    <name type="scientific">Catenulispora pinistramenti</name>
    <dbReference type="NCBI Taxonomy" id="2705254"/>
    <lineage>
        <taxon>Bacteria</taxon>
        <taxon>Bacillati</taxon>
        <taxon>Actinomycetota</taxon>
        <taxon>Actinomycetes</taxon>
        <taxon>Catenulisporales</taxon>
        <taxon>Catenulisporaceae</taxon>
        <taxon>Catenulispora</taxon>
    </lineage>
</organism>
<dbReference type="Gene3D" id="3.40.50.300">
    <property type="entry name" value="P-loop containing nucleotide triphosphate hydrolases"/>
    <property type="match status" value="1"/>
</dbReference>
<keyword evidence="1" id="KW-0813">Transport</keyword>
<dbReference type="PANTHER" id="PTHR24220">
    <property type="entry name" value="IMPORT ATP-BINDING PROTEIN"/>
    <property type="match status" value="1"/>
</dbReference>
<name>A0ABS5L5W0_9ACTN</name>
<evidence type="ECO:0000256" key="1">
    <source>
        <dbReference type="ARBA" id="ARBA00022448"/>
    </source>
</evidence>
<dbReference type="InterPro" id="IPR017871">
    <property type="entry name" value="ABC_transporter-like_CS"/>
</dbReference>
<protein>
    <submittedName>
        <fullName evidence="6">ABC transporter ATP-binding protein</fullName>
    </submittedName>
</protein>
<evidence type="ECO:0000313" key="7">
    <source>
        <dbReference type="Proteomes" id="UP000730482"/>
    </source>
</evidence>
<dbReference type="PANTHER" id="PTHR24220:SF685">
    <property type="entry name" value="ABC TRANSPORTER RELATED"/>
    <property type="match status" value="1"/>
</dbReference>
<dbReference type="CDD" id="cd03255">
    <property type="entry name" value="ABC_MJ0796_LolCDE_FtsE"/>
    <property type="match status" value="1"/>
</dbReference>
<evidence type="ECO:0000256" key="3">
    <source>
        <dbReference type="ARBA" id="ARBA00022840"/>
    </source>
</evidence>